<gene>
    <name evidence="1" type="ORF">CHARACLAT_024238</name>
</gene>
<name>A0ABU7CRA3_9TELE</name>
<reference evidence="1 2" key="1">
    <citation type="submission" date="2021-06" db="EMBL/GenBank/DDBJ databases">
        <authorList>
            <person name="Palmer J.M."/>
        </authorList>
    </citation>
    <scope>NUCLEOTIDE SEQUENCE [LARGE SCALE GENOMIC DNA]</scope>
    <source>
        <strain evidence="1 2">CL_MEX2019</strain>
        <tissue evidence="1">Muscle</tissue>
    </source>
</reference>
<sequence>MGAEVDRRGCGTAIETHAIIIQQMRKWKETFGPAYTVKYLRLNAILDLGSAGDIHSGRKEHKNLRVPAV</sequence>
<evidence type="ECO:0000313" key="1">
    <source>
        <dbReference type="EMBL" id="MED6265316.1"/>
    </source>
</evidence>
<evidence type="ECO:0000313" key="2">
    <source>
        <dbReference type="Proteomes" id="UP001352852"/>
    </source>
</evidence>
<accession>A0ABU7CRA3</accession>
<organism evidence="1 2">
    <name type="scientific">Characodon lateralis</name>
    <dbReference type="NCBI Taxonomy" id="208331"/>
    <lineage>
        <taxon>Eukaryota</taxon>
        <taxon>Metazoa</taxon>
        <taxon>Chordata</taxon>
        <taxon>Craniata</taxon>
        <taxon>Vertebrata</taxon>
        <taxon>Euteleostomi</taxon>
        <taxon>Actinopterygii</taxon>
        <taxon>Neopterygii</taxon>
        <taxon>Teleostei</taxon>
        <taxon>Neoteleostei</taxon>
        <taxon>Acanthomorphata</taxon>
        <taxon>Ovalentaria</taxon>
        <taxon>Atherinomorphae</taxon>
        <taxon>Cyprinodontiformes</taxon>
        <taxon>Goodeidae</taxon>
        <taxon>Characodon</taxon>
    </lineage>
</organism>
<comment type="caution">
    <text evidence="1">The sequence shown here is derived from an EMBL/GenBank/DDBJ whole genome shotgun (WGS) entry which is preliminary data.</text>
</comment>
<protein>
    <submittedName>
        <fullName evidence="1">Uncharacterized protein</fullName>
    </submittedName>
</protein>
<proteinExistence type="predicted"/>
<keyword evidence="2" id="KW-1185">Reference proteome</keyword>
<dbReference type="EMBL" id="JAHUTJ010002648">
    <property type="protein sequence ID" value="MED6265316.1"/>
    <property type="molecule type" value="Genomic_DNA"/>
</dbReference>
<dbReference type="Proteomes" id="UP001352852">
    <property type="component" value="Unassembled WGS sequence"/>
</dbReference>